<reference evidence="2 3" key="1">
    <citation type="journal article" date="2009" name="Stand. Genomic Sci.">
        <title>Complete genome sequence of Acidimicrobium ferrooxidans type strain (ICP).</title>
        <authorList>
            <person name="Clum A."/>
            <person name="Nolan M."/>
            <person name="Lang E."/>
            <person name="Glavina Del Rio T."/>
            <person name="Tice H."/>
            <person name="Copeland A."/>
            <person name="Cheng J.F."/>
            <person name="Lucas S."/>
            <person name="Chen F."/>
            <person name="Bruce D."/>
            <person name="Goodwin L."/>
            <person name="Pitluck S."/>
            <person name="Ivanova N."/>
            <person name="Mavrommatis K."/>
            <person name="Mikhailova N."/>
            <person name="Pati A."/>
            <person name="Chen A."/>
            <person name="Palaniappan K."/>
            <person name="Goker M."/>
            <person name="Spring S."/>
            <person name="Land M."/>
            <person name="Hauser L."/>
            <person name="Chang Y.J."/>
            <person name="Jeffries C.C."/>
            <person name="Chain P."/>
            <person name="Bristow J."/>
            <person name="Eisen J.A."/>
            <person name="Markowitz V."/>
            <person name="Hugenholtz P."/>
            <person name="Kyrpides N.C."/>
            <person name="Klenk H.P."/>
            <person name="Lapidus A."/>
        </authorList>
    </citation>
    <scope>NUCLEOTIDE SEQUENCE [LARGE SCALE GENOMIC DNA]</scope>
    <source>
        <strain evidence="3">DSM 10331 / JCM 15462 / NBRC 103882 / ICP</strain>
    </source>
</reference>
<dbReference type="Proteomes" id="UP000000771">
    <property type="component" value="Chromosome"/>
</dbReference>
<evidence type="ECO:0000313" key="3">
    <source>
        <dbReference type="Proteomes" id="UP000000771"/>
    </source>
</evidence>
<dbReference type="PRINTS" id="PR00420">
    <property type="entry name" value="RNGMNOXGNASE"/>
</dbReference>
<name>C7LZD6_ACIFD</name>
<evidence type="ECO:0000259" key="1">
    <source>
        <dbReference type="Pfam" id="PF01494"/>
    </source>
</evidence>
<dbReference type="OrthoDB" id="9795712at2"/>
<protein>
    <submittedName>
        <fullName evidence="2">Geranylgeranyl reductase</fullName>
    </submittedName>
</protein>
<organism evidence="2 3">
    <name type="scientific">Acidimicrobium ferrooxidans (strain DSM 10331 / JCM 15462 / NBRC 103882 / ICP)</name>
    <dbReference type="NCBI Taxonomy" id="525909"/>
    <lineage>
        <taxon>Bacteria</taxon>
        <taxon>Bacillati</taxon>
        <taxon>Actinomycetota</taxon>
        <taxon>Acidimicrobiia</taxon>
        <taxon>Acidimicrobiales</taxon>
        <taxon>Acidimicrobiaceae</taxon>
        <taxon>Acidimicrobium</taxon>
    </lineage>
</organism>
<dbReference type="InterPro" id="IPR002938">
    <property type="entry name" value="FAD-bd"/>
</dbReference>
<dbReference type="KEGG" id="afo:Afer_1161"/>
<dbReference type="STRING" id="525909.Afer_1161"/>
<dbReference type="PANTHER" id="PTHR42685">
    <property type="entry name" value="GERANYLGERANYL DIPHOSPHATE REDUCTASE"/>
    <property type="match status" value="1"/>
</dbReference>
<dbReference type="RefSeq" id="WP_015798580.1">
    <property type="nucleotide sequence ID" value="NC_013124.1"/>
</dbReference>
<dbReference type="GO" id="GO:0071949">
    <property type="term" value="F:FAD binding"/>
    <property type="evidence" value="ECO:0007669"/>
    <property type="project" value="InterPro"/>
</dbReference>
<dbReference type="Gene3D" id="3.50.50.60">
    <property type="entry name" value="FAD/NAD(P)-binding domain"/>
    <property type="match status" value="1"/>
</dbReference>
<gene>
    <name evidence="2" type="ordered locus">Afer_1161</name>
</gene>
<dbReference type="PANTHER" id="PTHR42685:SF22">
    <property type="entry name" value="CONDITIONED MEDIUM FACTOR RECEPTOR 1"/>
    <property type="match status" value="1"/>
</dbReference>
<dbReference type="AlphaFoldDB" id="C7LZD6"/>
<dbReference type="Pfam" id="PF01494">
    <property type="entry name" value="FAD_binding_3"/>
    <property type="match status" value="1"/>
</dbReference>
<dbReference type="InterPro" id="IPR011777">
    <property type="entry name" value="Geranylgeranyl_Rdtase_fam"/>
</dbReference>
<keyword evidence="3" id="KW-1185">Reference proteome</keyword>
<dbReference type="InterPro" id="IPR036188">
    <property type="entry name" value="FAD/NAD-bd_sf"/>
</dbReference>
<dbReference type="HOGENOM" id="CLU_024648_5_3_11"/>
<dbReference type="InterPro" id="IPR050407">
    <property type="entry name" value="Geranylgeranyl_reductase"/>
</dbReference>
<dbReference type="eggNOG" id="COG0644">
    <property type="taxonomic scope" value="Bacteria"/>
</dbReference>
<dbReference type="SUPFAM" id="SSF51905">
    <property type="entry name" value="FAD/NAD(P)-binding domain"/>
    <property type="match status" value="1"/>
</dbReference>
<evidence type="ECO:0000313" key="2">
    <source>
        <dbReference type="EMBL" id="ACU54094.1"/>
    </source>
</evidence>
<proteinExistence type="predicted"/>
<feature type="domain" description="FAD-binding" evidence="1">
    <location>
        <begin position="8"/>
        <end position="166"/>
    </location>
</feature>
<dbReference type="EMBL" id="CP001631">
    <property type="protein sequence ID" value="ACU54094.1"/>
    <property type="molecule type" value="Genomic_DNA"/>
</dbReference>
<dbReference type="GO" id="GO:0016628">
    <property type="term" value="F:oxidoreductase activity, acting on the CH-CH group of donors, NAD or NADP as acceptor"/>
    <property type="evidence" value="ECO:0007669"/>
    <property type="project" value="InterPro"/>
</dbReference>
<sequence>MSPLPSCVVVGAGPAGSIAARQLALAGWRVTLVDRSTFPRDKACGDVVGPQALATLAAVGLTPEPEWPRIGDLDVWVEGARLHLPASPGLAHPGEGRMVTRRLFDAWLRDAAVAAGARAIVGRVRGLVQGADGVRVHLDDGVLDADAVVGADGALSTVARSVGAASPTRALWGFALRRYVASSTLDADRVDLLAQASGFASYGWAFRGADGIANVGVGIAVGGERARLRGLRPLLDDYLGRIGLVDVADAPVLGGWLRMGGIGVAPWRGRVLLVGDAAGFVNPLQGEGIWAALASGAQAAAALGARGPLGGGPAYGRWAEAQMAPFLAGAALLHRAALWNPRLADRAVAAGARVLAHRPSLAAGVGAWLNGLVALDGPGHGSGWMLDRATVMAARASGLLGGYELGASLGQVPSMLARPSRLQRLWRAT</sequence>
<dbReference type="NCBIfam" id="TIGR02032">
    <property type="entry name" value="GG-red-SF"/>
    <property type="match status" value="1"/>
</dbReference>
<accession>C7LZD6</accession>